<dbReference type="OrthoDB" id="10018574at2759"/>
<evidence type="ECO:0000256" key="3">
    <source>
        <dbReference type="ARBA" id="ARBA00022574"/>
    </source>
</evidence>
<evidence type="ECO:0000256" key="1">
    <source>
        <dbReference type="ARBA" id="ARBA00004123"/>
    </source>
</evidence>
<evidence type="ECO:0000259" key="10">
    <source>
        <dbReference type="Pfam" id="PF20719"/>
    </source>
</evidence>
<keyword evidence="4" id="KW-0677">Repeat</keyword>
<evidence type="ECO:0000256" key="4">
    <source>
        <dbReference type="ARBA" id="ARBA00022737"/>
    </source>
</evidence>
<evidence type="ECO:0000256" key="7">
    <source>
        <dbReference type="ARBA" id="ARBA00023163"/>
    </source>
</evidence>
<keyword evidence="8" id="KW-0539">Nucleus</keyword>
<keyword evidence="6" id="KW-0010">Activator</keyword>
<evidence type="ECO:0000256" key="5">
    <source>
        <dbReference type="ARBA" id="ARBA00023015"/>
    </source>
</evidence>
<evidence type="ECO:0008006" key="12">
    <source>
        <dbReference type="Google" id="ProtNLM"/>
    </source>
</evidence>
<protein>
    <recommendedName>
        <fullName evidence="12">Mediator of RNA polymerase II transcription subunit 16</fullName>
    </recommendedName>
</protein>
<feature type="domain" description="Mediator complex subunit 16 C-terminal" evidence="10">
    <location>
        <begin position="872"/>
        <end position="918"/>
    </location>
</feature>
<evidence type="ECO:0000256" key="2">
    <source>
        <dbReference type="ARBA" id="ARBA00006543"/>
    </source>
</evidence>
<dbReference type="InterPro" id="IPR048338">
    <property type="entry name" value="Mediator_Med16"/>
</dbReference>
<comment type="subcellular location">
    <subcellularLocation>
        <location evidence="1">Nucleus</location>
    </subcellularLocation>
</comment>
<name>A0A7R8WE62_9CRUS</name>
<evidence type="ECO:0000259" key="9">
    <source>
        <dbReference type="Pfam" id="PF20718"/>
    </source>
</evidence>
<sequence>MQLTYSVQFPDAGWERQKTAWFPWSAGTLSISSRNIIAISSAAPLVYSSTTSTDNDIDKFHDFQHQVYIADLNSPWDLIFVCSMPGSVTCLSWDDPGSRLAILDGQGNLKIFVIKDFLLSQHVEIHSASYELEIFRAWIWFRPGRKIPFGYPSPSSAGSAAEFGSLQPTAKAPINDVMSPTCQLHGGQALVGGLGITGTGLIAGVSIPISGDPTNMTTGLIHREAIDSVSWTYCRDGSIMVVSRHASSPFLTAHRITVSCSQPTGRVVVEASPLPILYPPLDSMDEGLEILAFTFSSRDEASFLLVSYCMSSHDSSTEPYRLAVLKLGRKQVRLDPIFLELHQQEEAKKVAAMAAAKSHAADDDLGAGGASESPPPHDVTNATASAGAAATKKDESDLVFTKQEWELVYTLPLATSMYPLLLATPLSPVAPPTCPQLASTNATPVVMVTRDPVLTSASVALLALKPDGSLAEICSRSHQQGHKVVPAFRQQRRLPTFHSAAFSWNGTCCILLDRFGTMFVYDVTSNHPLTGGGGEVEVASSSAFASLLESSLVLGLDSLDVLVTLKPTMATEVAEKLNESLCKQPQSIQDFYRIVAMILRMNLLKMSPLASSKATSGALHTLILLHSVAAAFRGTLRPSDLPTSQGPAEALAELLSKGTSDQSNDLNKVCCQLEPREFSVEGATLQSLQPLIQWVGDLALTLVLSAPHINSSVASPATELLKNRAALNIIRELLVVIRLWGYLRSSCLPNFSTADCHIQALNILFRILSRLALSTGWEHDDAFLDECNSLRSLSSSEMSLGFTPQGILALLPSASMPLKFEYRTTPATLQNASAHIFASYFGGASPQPGKRDVVRHVHVVGKGNGPIRDHVVGKGNVPIRECTRCKAESYLYSFSRTAATRSWDHRWAKSCVCGGHWLHRRVASTS</sequence>
<comment type="similarity">
    <text evidence="2">Belongs to the Mediator complex subunit 16 family.</text>
</comment>
<dbReference type="PANTHER" id="PTHR13224:SF6">
    <property type="entry name" value="MEDIATOR OF RNA POLYMERASE II TRANSCRIPTION SUBUNIT 16"/>
    <property type="match status" value="1"/>
</dbReference>
<evidence type="ECO:0000313" key="11">
    <source>
        <dbReference type="EMBL" id="CAD7230037.1"/>
    </source>
</evidence>
<dbReference type="InterPro" id="IPR048339">
    <property type="entry name" value="Mediator_Med16_C"/>
</dbReference>
<keyword evidence="5" id="KW-0805">Transcription regulation</keyword>
<dbReference type="Pfam" id="PF20718">
    <property type="entry name" value="Med16_bridge"/>
    <property type="match status" value="1"/>
</dbReference>
<gene>
    <name evidence="11" type="ORF">CTOB1V02_LOCUS7901</name>
</gene>
<keyword evidence="3" id="KW-0853">WD repeat</keyword>
<dbReference type="SUPFAM" id="SSF69322">
    <property type="entry name" value="Tricorn protease domain 2"/>
    <property type="match status" value="1"/>
</dbReference>
<evidence type="ECO:0000256" key="8">
    <source>
        <dbReference type="ARBA" id="ARBA00023242"/>
    </source>
</evidence>
<proteinExistence type="inferred from homology"/>
<accession>A0A7R8WE62</accession>
<dbReference type="AlphaFoldDB" id="A0A7R8WE62"/>
<dbReference type="EMBL" id="OB662424">
    <property type="protein sequence ID" value="CAD7230037.1"/>
    <property type="molecule type" value="Genomic_DNA"/>
</dbReference>
<dbReference type="Pfam" id="PF20719">
    <property type="entry name" value="Med16_C"/>
    <property type="match status" value="1"/>
</dbReference>
<dbReference type="GO" id="GO:0045893">
    <property type="term" value="P:positive regulation of DNA-templated transcription"/>
    <property type="evidence" value="ECO:0007669"/>
    <property type="project" value="TreeGrafter"/>
</dbReference>
<dbReference type="PANTHER" id="PTHR13224">
    <property type="entry name" value="THYROID HORMONE RECEPTOR-ASSOCIATED PROTEIN-RELATED"/>
    <property type="match status" value="1"/>
</dbReference>
<organism evidence="11">
    <name type="scientific">Cyprideis torosa</name>
    <dbReference type="NCBI Taxonomy" id="163714"/>
    <lineage>
        <taxon>Eukaryota</taxon>
        <taxon>Metazoa</taxon>
        <taxon>Ecdysozoa</taxon>
        <taxon>Arthropoda</taxon>
        <taxon>Crustacea</taxon>
        <taxon>Oligostraca</taxon>
        <taxon>Ostracoda</taxon>
        <taxon>Podocopa</taxon>
        <taxon>Podocopida</taxon>
        <taxon>Cytherocopina</taxon>
        <taxon>Cytheroidea</taxon>
        <taxon>Cytherideidae</taxon>
        <taxon>Cyprideis</taxon>
    </lineage>
</organism>
<evidence type="ECO:0000256" key="6">
    <source>
        <dbReference type="ARBA" id="ARBA00023159"/>
    </source>
</evidence>
<keyword evidence="7" id="KW-0804">Transcription</keyword>
<dbReference type="GO" id="GO:0016592">
    <property type="term" value="C:mediator complex"/>
    <property type="evidence" value="ECO:0007669"/>
    <property type="project" value="TreeGrafter"/>
</dbReference>
<feature type="domain" description="Mediator of RNA polymerase II transcription subunit 16 central helical bridge" evidence="9">
    <location>
        <begin position="547"/>
        <end position="740"/>
    </location>
</feature>
<reference evidence="11" key="1">
    <citation type="submission" date="2020-11" db="EMBL/GenBank/DDBJ databases">
        <authorList>
            <person name="Tran Van P."/>
        </authorList>
    </citation>
    <scope>NUCLEOTIDE SEQUENCE</scope>
</reference>
<dbReference type="InterPro" id="IPR048616">
    <property type="entry name" value="MED16_bridge"/>
</dbReference>